<reference evidence="1 2" key="1">
    <citation type="submission" date="2016-01" db="EMBL/GenBank/DDBJ databases">
        <authorList>
            <person name="Mitreva M."/>
            <person name="Pepin K.H."/>
            <person name="Mihindukulasuriya K.A."/>
            <person name="Fulton R."/>
            <person name="Fronick C."/>
            <person name="O'Laughlin M."/>
            <person name="Miner T."/>
            <person name="Herter B."/>
            <person name="Rosa B.A."/>
            <person name="Cordes M."/>
            <person name="Tomlinson C."/>
            <person name="Wollam A."/>
            <person name="Palsikar V.B."/>
            <person name="Mardis E.R."/>
            <person name="Wilson R.K."/>
        </authorList>
    </citation>
    <scope>NUCLEOTIDE SEQUENCE [LARGE SCALE GENOMIC DNA]</scope>
    <source>
        <strain evidence="1 2">DNF00696</strain>
    </source>
</reference>
<comment type="caution">
    <text evidence="1">The sequence shown here is derived from an EMBL/GenBank/DDBJ whole genome shotgun (WGS) entry which is preliminary data.</text>
</comment>
<organism evidence="1 2">
    <name type="scientific">Varibaculum cambriense</name>
    <dbReference type="NCBI Taxonomy" id="184870"/>
    <lineage>
        <taxon>Bacteria</taxon>
        <taxon>Bacillati</taxon>
        <taxon>Actinomycetota</taxon>
        <taxon>Actinomycetes</taxon>
        <taxon>Actinomycetales</taxon>
        <taxon>Actinomycetaceae</taxon>
        <taxon>Varibaculum</taxon>
    </lineage>
</organism>
<protein>
    <submittedName>
        <fullName evidence="1">Uncharacterized protein</fullName>
    </submittedName>
</protein>
<gene>
    <name evidence="1" type="ORF">HMPREF1862_00124</name>
</gene>
<accession>A0AB34X1V3</accession>
<dbReference type="Proteomes" id="UP000070572">
    <property type="component" value="Unassembled WGS sequence"/>
</dbReference>
<evidence type="ECO:0000313" key="1">
    <source>
        <dbReference type="EMBL" id="KXB82060.1"/>
    </source>
</evidence>
<sequence length="51" mass="6032">MLTQDFLNQARRNQLPFKPSRGSVWRTNQQLESSKQFFSPFLDSLSVEEEL</sequence>
<name>A0AB34X1V3_9ACTO</name>
<dbReference type="EMBL" id="LSDN01000003">
    <property type="protein sequence ID" value="KXB82060.1"/>
    <property type="molecule type" value="Genomic_DNA"/>
</dbReference>
<proteinExistence type="predicted"/>
<dbReference type="AlphaFoldDB" id="A0AB34X1V3"/>
<evidence type="ECO:0000313" key="2">
    <source>
        <dbReference type="Proteomes" id="UP000070572"/>
    </source>
</evidence>